<evidence type="ECO:0000259" key="4">
    <source>
        <dbReference type="Pfam" id="PF18297"/>
    </source>
</evidence>
<dbReference type="GO" id="GO:0005524">
    <property type="term" value="F:ATP binding"/>
    <property type="evidence" value="ECO:0007669"/>
    <property type="project" value="UniProtKB-KW"/>
</dbReference>
<dbReference type="PANTHER" id="PTHR11933">
    <property type="entry name" value="TRNA 5-METHYLAMINOMETHYL-2-THIOURIDYLATE -METHYLTRANSFERASE"/>
    <property type="match status" value="1"/>
</dbReference>
<dbReference type="SUPFAM" id="SSF52402">
    <property type="entry name" value="Adenine nucleotide alpha hydrolases-like"/>
    <property type="match status" value="1"/>
</dbReference>
<name>A0A1F7RNZ4_9BACT</name>
<evidence type="ECO:0000256" key="2">
    <source>
        <dbReference type="ARBA" id="ARBA00022840"/>
    </source>
</evidence>
<evidence type="ECO:0000313" key="5">
    <source>
        <dbReference type="EMBL" id="OGL43020.1"/>
    </source>
</evidence>
<dbReference type="Gene3D" id="3.40.50.620">
    <property type="entry name" value="HUPs"/>
    <property type="match status" value="1"/>
</dbReference>
<evidence type="ECO:0000256" key="1">
    <source>
        <dbReference type="ARBA" id="ARBA00022741"/>
    </source>
</evidence>
<evidence type="ECO:0000313" key="6">
    <source>
        <dbReference type="Proteomes" id="UP000178797"/>
    </source>
</evidence>
<dbReference type="AlphaFoldDB" id="A0A1F7RNZ4"/>
<organism evidence="5 6">
    <name type="scientific">Candidatus Schekmanbacteria bacterium RBG_16_38_10</name>
    <dbReference type="NCBI Taxonomy" id="1817879"/>
    <lineage>
        <taxon>Bacteria</taxon>
        <taxon>Candidatus Schekmaniibacteriota</taxon>
    </lineage>
</organism>
<dbReference type="GO" id="GO:0004810">
    <property type="term" value="F:CCA tRNA nucleotidyltransferase activity"/>
    <property type="evidence" value="ECO:0007669"/>
    <property type="project" value="InterPro"/>
</dbReference>
<dbReference type="Pfam" id="PF02568">
    <property type="entry name" value="ThiI"/>
    <property type="match status" value="1"/>
</dbReference>
<gene>
    <name evidence="5" type="ORF">A2W05_00250</name>
</gene>
<dbReference type="InterPro" id="IPR020536">
    <property type="entry name" value="ThiI_AANH"/>
</dbReference>
<keyword evidence="2" id="KW-0067">ATP-binding</keyword>
<feature type="domain" description="NFACT protein RNA binding" evidence="4">
    <location>
        <begin position="211"/>
        <end position="314"/>
    </location>
</feature>
<evidence type="ECO:0000259" key="3">
    <source>
        <dbReference type="Pfam" id="PF02568"/>
    </source>
</evidence>
<comment type="caution">
    <text evidence="5">The sequence shown here is derived from an EMBL/GenBank/DDBJ whole genome shotgun (WGS) entry which is preliminary data.</text>
</comment>
<proteinExistence type="predicted"/>
<dbReference type="Pfam" id="PF18297">
    <property type="entry name" value="NFACT-R_2"/>
    <property type="match status" value="1"/>
</dbReference>
<protein>
    <submittedName>
        <fullName evidence="5">Uncharacterized protein</fullName>
    </submittedName>
</protein>
<feature type="domain" description="Thil AANH" evidence="3">
    <location>
        <begin position="1"/>
        <end position="128"/>
    </location>
</feature>
<dbReference type="Proteomes" id="UP000178797">
    <property type="component" value="Unassembled WGS sequence"/>
</dbReference>
<dbReference type="InterPro" id="IPR059101">
    <property type="entry name" value="NFACT-R_2"/>
</dbReference>
<dbReference type="PANTHER" id="PTHR11933:SF6">
    <property type="entry name" value="THIL AANH DOMAIN-CONTAINING PROTEIN"/>
    <property type="match status" value="1"/>
</dbReference>
<dbReference type="InterPro" id="IPR014729">
    <property type="entry name" value="Rossmann-like_a/b/a_fold"/>
</dbReference>
<keyword evidence="1" id="KW-0547">Nucleotide-binding</keyword>
<reference evidence="5 6" key="1">
    <citation type="journal article" date="2016" name="Nat. Commun.">
        <title>Thousands of microbial genomes shed light on interconnected biogeochemical processes in an aquifer system.</title>
        <authorList>
            <person name="Anantharaman K."/>
            <person name="Brown C.T."/>
            <person name="Hug L.A."/>
            <person name="Sharon I."/>
            <person name="Castelle C.J."/>
            <person name="Probst A.J."/>
            <person name="Thomas B.C."/>
            <person name="Singh A."/>
            <person name="Wilkins M.J."/>
            <person name="Karaoz U."/>
            <person name="Brodie E.L."/>
            <person name="Williams K.H."/>
            <person name="Hubbard S.S."/>
            <person name="Banfield J.F."/>
        </authorList>
    </citation>
    <scope>NUCLEOTIDE SEQUENCE [LARGE SCALE GENOMIC DNA]</scope>
</reference>
<accession>A0A1F7RNZ4</accession>
<dbReference type="EMBL" id="MGDE01000244">
    <property type="protein sequence ID" value="OGL43020.1"/>
    <property type="molecule type" value="Genomic_DNA"/>
</dbReference>
<sequence length="316" mass="35777">MMIEQGLDVHCLNFVTPFCCCSAKRRSCGNEAKRVADEFGVKIKIISLGMEYIDIVRNPKHGYGRNLNPCIDCRIFMHKKAKEYMEEIGASFIITGEVLEQRPMSQRRDSLNLIDKESGLKGYVLRPLSAGHFEPTVSEKDGTVDRGKLLKINGRSRKEQMSLAGELNVGDYPCPGGGCLLTDVNFARRLRDLFKHQEKVTLNDINLLKVGRHFRIIQESKFITGRMETENSTLDSLAKPHDFLFMPVNCQGPTGLLRGKASEDIINLCAKINARYCDNTNGGKIKIVFWQKDLEGEKKEIFVKPLEKDKVESYLI</sequence>